<evidence type="ECO:0000313" key="2">
    <source>
        <dbReference type="Proteomes" id="UP001152300"/>
    </source>
</evidence>
<organism evidence="1 2">
    <name type="scientific">Sclerotinia nivalis</name>
    <dbReference type="NCBI Taxonomy" id="352851"/>
    <lineage>
        <taxon>Eukaryota</taxon>
        <taxon>Fungi</taxon>
        <taxon>Dikarya</taxon>
        <taxon>Ascomycota</taxon>
        <taxon>Pezizomycotina</taxon>
        <taxon>Leotiomycetes</taxon>
        <taxon>Helotiales</taxon>
        <taxon>Sclerotiniaceae</taxon>
        <taxon>Sclerotinia</taxon>
    </lineage>
</organism>
<keyword evidence="2" id="KW-1185">Reference proteome</keyword>
<evidence type="ECO:0000313" key="1">
    <source>
        <dbReference type="EMBL" id="KAJ8059686.1"/>
    </source>
</evidence>
<dbReference type="EMBL" id="JAPEIS010000014">
    <property type="protein sequence ID" value="KAJ8059686.1"/>
    <property type="molecule type" value="Genomic_DNA"/>
</dbReference>
<comment type="caution">
    <text evidence="1">The sequence shown here is derived from an EMBL/GenBank/DDBJ whole genome shotgun (WGS) entry which is preliminary data.</text>
</comment>
<name>A0A9X0DDN4_9HELO</name>
<protein>
    <submittedName>
        <fullName evidence="1">Uncharacterized protein</fullName>
    </submittedName>
</protein>
<dbReference type="Proteomes" id="UP001152300">
    <property type="component" value="Unassembled WGS sequence"/>
</dbReference>
<accession>A0A9X0DDN4</accession>
<gene>
    <name evidence="1" type="ORF">OCU04_011334</name>
</gene>
<proteinExistence type="predicted"/>
<reference evidence="1" key="1">
    <citation type="submission" date="2022-11" db="EMBL/GenBank/DDBJ databases">
        <title>Genome Resource of Sclerotinia nivalis Strain SnTB1, a Plant Pathogen Isolated from American Ginseng.</title>
        <authorList>
            <person name="Fan S."/>
        </authorList>
    </citation>
    <scope>NUCLEOTIDE SEQUENCE</scope>
    <source>
        <strain evidence="1">SnTB1</strain>
    </source>
</reference>
<sequence>MQKLTEVTKSFMASFKGKITRLLLLGHRKGNLVELDGVHNRISSTRHTFLWYPGGKPKYEFRKEFLTLRPSVIGDEDGVSRGYSETNCALSVFCTCGCGEEAVNDVPRSFDGADITDEGMFGPLPHEQQKRCKQVGLGKVCK</sequence>
<dbReference type="AlphaFoldDB" id="A0A9X0DDN4"/>